<dbReference type="SUPFAM" id="SSF46785">
    <property type="entry name" value="Winged helix' DNA-binding domain"/>
    <property type="match status" value="1"/>
</dbReference>
<name>A0ABZ2C072_9RHOB</name>
<protein>
    <submittedName>
        <fullName evidence="7">Hydrogen peroxide-inducible genes activator</fullName>
    </submittedName>
</protein>
<keyword evidence="3" id="KW-0238">DNA-binding</keyword>
<evidence type="ECO:0000256" key="3">
    <source>
        <dbReference type="ARBA" id="ARBA00023125"/>
    </source>
</evidence>
<gene>
    <name evidence="7" type="primary">oxyR_2</name>
    <name evidence="7" type="ORF">ROLI_041160</name>
</gene>
<dbReference type="PANTHER" id="PTHR30346:SF26">
    <property type="entry name" value="HYDROGEN PEROXIDE-INDUCIBLE GENES ACTIVATOR"/>
    <property type="match status" value="1"/>
</dbReference>
<dbReference type="EMBL" id="CP143423">
    <property type="protein sequence ID" value="WVX51015.1"/>
    <property type="molecule type" value="Genomic_DNA"/>
</dbReference>
<dbReference type="Pfam" id="PF03466">
    <property type="entry name" value="LysR_substrate"/>
    <property type="match status" value="1"/>
</dbReference>
<dbReference type="RefSeq" id="WP_187430124.1">
    <property type="nucleotide sequence ID" value="NZ_CP143423.1"/>
</dbReference>
<comment type="similarity">
    <text evidence="1">Belongs to the LysR transcriptional regulatory family.</text>
</comment>
<evidence type="ECO:0000256" key="5">
    <source>
        <dbReference type="ARBA" id="ARBA00023163"/>
    </source>
</evidence>
<dbReference type="InterPro" id="IPR000847">
    <property type="entry name" value="LysR_HTH_N"/>
</dbReference>
<evidence type="ECO:0000259" key="6">
    <source>
        <dbReference type="PROSITE" id="PS50931"/>
    </source>
</evidence>
<evidence type="ECO:0000313" key="8">
    <source>
        <dbReference type="Proteomes" id="UP001318682"/>
    </source>
</evidence>
<organism evidence="7 8">
    <name type="scientific">Roseobacter fucihabitans</name>
    <dbReference type="NCBI Taxonomy" id="1537242"/>
    <lineage>
        <taxon>Bacteria</taxon>
        <taxon>Pseudomonadati</taxon>
        <taxon>Pseudomonadota</taxon>
        <taxon>Alphaproteobacteria</taxon>
        <taxon>Rhodobacterales</taxon>
        <taxon>Roseobacteraceae</taxon>
        <taxon>Roseobacter</taxon>
    </lineage>
</organism>
<evidence type="ECO:0000256" key="2">
    <source>
        <dbReference type="ARBA" id="ARBA00023015"/>
    </source>
</evidence>
<dbReference type="CDD" id="cd08411">
    <property type="entry name" value="PBP2_OxyR"/>
    <property type="match status" value="1"/>
</dbReference>
<dbReference type="SUPFAM" id="SSF53850">
    <property type="entry name" value="Periplasmic binding protein-like II"/>
    <property type="match status" value="1"/>
</dbReference>
<proteinExistence type="inferred from homology"/>
<evidence type="ECO:0000313" key="7">
    <source>
        <dbReference type="EMBL" id="WVX51015.1"/>
    </source>
</evidence>
<dbReference type="InterPro" id="IPR036388">
    <property type="entry name" value="WH-like_DNA-bd_sf"/>
</dbReference>
<dbReference type="Proteomes" id="UP001318682">
    <property type="component" value="Chromosome"/>
</dbReference>
<dbReference type="Gene3D" id="1.10.10.10">
    <property type="entry name" value="Winged helix-like DNA-binding domain superfamily/Winged helix DNA-binding domain"/>
    <property type="match status" value="1"/>
</dbReference>
<keyword evidence="4" id="KW-0010">Activator</keyword>
<sequence>MRPTLRQLQYFVAVADYNAFGAAAHALAVSQPSLSKQLAIMEEELGSALFERTSRRVTLTPLGRLLLDRARVILKEMREFRAIAKGSIGLFGDRLSIGVLPSIGAYFMPIANRRLHQLFPDLRLVVQEGATVQLLELLHAGKVDAVIGTPHGAPELQSIPLFAETLWICAASDDPLSRETTPVTTADLKGRPLLALSPEFKLADVVERLAAEAGAYVSHDYQGGSLDAVRQMAVMGAGVAVLPSLYALAEAVRDPEFVVRRIDHPLAVHEIALHWRRASPLRADFEQLAAQLIEVKQEIRQARAEQFGS</sequence>
<accession>A0ABZ2C072</accession>
<dbReference type="PROSITE" id="PS50931">
    <property type="entry name" value="HTH_LYSR"/>
    <property type="match status" value="1"/>
</dbReference>
<reference evidence="7 8" key="1">
    <citation type="submission" date="2015-07" db="EMBL/GenBank/DDBJ databases">
        <authorList>
            <person name="Voget S."/>
            <person name="Dogs M."/>
            <person name="Brinkhoff T.H."/>
            <person name="Daniel R."/>
        </authorList>
    </citation>
    <scope>NUCLEOTIDE SEQUENCE [LARGE SCALE GENOMIC DNA]</scope>
    <source>
        <strain evidence="7 8">B14</strain>
    </source>
</reference>
<dbReference type="InterPro" id="IPR005119">
    <property type="entry name" value="LysR_subst-bd"/>
</dbReference>
<feature type="domain" description="HTH lysR-type" evidence="6">
    <location>
        <begin position="3"/>
        <end position="60"/>
    </location>
</feature>
<evidence type="ECO:0000256" key="1">
    <source>
        <dbReference type="ARBA" id="ARBA00009437"/>
    </source>
</evidence>
<keyword evidence="8" id="KW-1185">Reference proteome</keyword>
<dbReference type="Gene3D" id="3.40.190.10">
    <property type="entry name" value="Periplasmic binding protein-like II"/>
    <property type="match status" value="2"/>
</dbReference>
<keyword evidence="5" id="KW-0804">Transcription</keyword>
<dbReference type="Pfam" id="PF00126">
    <property type="entry name" value="HTH_1"/>
    <property type="match status" value="1"/>
</dbReference>
<dbReference type="PANTHER" id="PTHR30346">
    <property type="entry name" value="TRANSCRIPTIONAL DUAL REGULATOR HCAR-RELATED"/>
    <property type="match status" value="1"/>
</dbReference>
<dbReference type="PRINTS" id="PR00039">
    <property type="entry name" value="HTHLYSR"/>
</dbReference>
<keyword evidence="2" id="KW-0805">Transcription regulation</keyword>
<reference evidence="8" key="2">
    <citation type="submission" date="2024-01" db="EMBL/GenBank/DDBJ databases">
        <title>Roseobacter fucihabitans sp. nov., isolated from the brown alga Fucus spiralis.</title>
        <authorList>
            <person name="Hahnke S."/>
            <person name="Berger M."/>
            <person name="Schlingloff A."/>
            <person name="Athale I."/>
            <person name="Neumann-Schaal M."/>
            <person name="Adenaya A."/>
            <person name="Poehlein A."/>
            <person name="Daniel R."/>
            <person name="Pertersen J."/>
            <person name="Brinkhoff T."/>
        </authorList>
    </citation>
    <scope>NUCLEOTIDE SEQUENCE [LARGE SCALE GENOMIC DNA]</scope>
    <source>
        <strain evidence="8">B14</strain>
    </source>
</reference>
<evidence type="ECO:0000256" key="4">
    <source>
        <dbReference type="ARBA" id="ARBA00023159"/>
    </source>
</evidence>
<dbReference type="InterPro" id="IPR036390">
    <property type="entry name" value="WH_DNA-bd_sf"/>
</dbReference>